<dbReference type="Gene3D" id="3.40.50.150">
    <property type="entry name" value="Vaccinia Virus protein VP39"/>
    <property type="match status" value="1"/>
</dbReference>
<evidence type="ECO:0000256" key="6">
    <source>
        <dbReference type="ARBA" id="ARBA00022691"/>
    </source>
</evidence>
<sequence>MLTSEMFPILETWNSLHHYDIEVCLHKAAIEGGELEAIKPLPWYPKNLAWHSNFSRKQIRKHKTLERFHEFLKLENEVGNITRQEAVSMVPPLFLDVHPDHFVLDMCAAPGSKTFQLLEIIHGASEPGTLPNGMVVANDVDFQRSNLLIHQTKRMCTSNLIVTNHEGQQFPGCRLNKSRASEKGLSEDMPINQLSFDRVLCDVPCSGDGTLRKAPDIWRKWNSGMGNGLHSLQVILAMRGLSLLKVGGKMIYSTCSMNPVEDEAVVAEILRRCGDSVELVDVSDKLPELIRRPGLKTWKVRDKGAWFTSYKDVPQNRRGGVLVSMFPSGKNLKETSETTEENENGGCKETDKFLVDAIPDEPVVEIIYLRYKLKISTSSLVRKRSGFFREISRHEQQPYEVRAPALEVRG</sequence>
<keyword evidence="5 10" id="KW-0808">Transferase</keyword>
<gene>
    <name evidence="12" type="ORF">F2Q68_00042089</name>
</gene>
<dbReference type="PROSITE" id="PS01153">
    <property type="entry name" value="NOL1_NOP2_SUN"/>
    <property type="match status" value="1"/>
</dbReference>
<evidence type="ECO:0000313" key="13">
    <source>
        <dbReference type="Proteomes" id="UP000712281"/>
    </source>
</evidence>
<dbReference type="PANTHER" id="PTHR22808">
    <property type="entry name" value="NCL1 YEAST -RELATED NOL1/NOP2/FMU SUN DOMAIN-CONTAINING"/>
    <property type="match status" value="1"/>
</dbReference>
<name>A0A8S9MDL9_BRACR</name>
<evidence type="ECO:0000256" key="5">
    <source>
        <dbReference type="ARBA" id="ARBA00022679"/>
    </source>
</evidence>
<evidence type="ECO:0000256" key="10">
    <source>
        <dbReference type="PROSITE-ProRule" id="PRU01023"/>
    </source>
</evidence>
<comment type="caution">
    <text evidence="12">The sequence shown here is derived from an EMBL/GenBank/DDBJ whole genome shotgun (WGS) entry which is preliminary data.</text>
</comment>
<feature type="binding site" evidence="10">
    <location>
        <position position="139"/>
    </location>
    <ligand>
        <name>S-adenosyl-L-methionine</name>
        <dbReference type="ChEBI" id="CHEBI:59789"/>
    </ligand>
</feature>
<evidence type="ECO:0000313" key="12">
    <source>
        <dbReference type="EMBL" id="KAF2618204.1"/>
    </source>
</evidence>
<dbReference type="InterPro" id="IPR018314">
    <property type="entry name" value="RsmB/NOL1/NOP2-like_CS"/>
</dbReference>
<keyword evidence="6 10" id="KW-0949">S-adenosyl-L-methionine</keyword>
<evidence type="ECO:0000256" key="8">
    <source>
        <dbReference type="ARBA" id="ARBA00022884"/>
    </source>
</evidence>
<dbReference type="GO" id="GO:0016428">
    <property type="term" value="F:tRNA (cytidine-5-)-methyltransferase activity"/>
    <property type="evidence" value="ECO:0007669"/>
    <property type="project" value="InterPro"/>
</dbReference>
<keyword evidence="9" id="KW-0539">Nucleus</keyword>
<organism evidence="12 13">
    <name type="scientific">Brassica cretica</name>
    <name type="common">Mustard</name>
    <dbReference type="NCBI Taxonomy" id="69181"/>
    <lineage>
        <taxon>Eukaryota</taxon>
        <taxon>Viridiplantae</taxon>
        <taxon>Streptophyta</taxon>
        <taxon>Embryophyta</taxon>
        <taxon>Tracheophyta</taxon>
        <taxon>Spermatophyta</taxon>
        <taxon>Magnoliopsida</taxon>
        <taxon>eudicotyledons</taxon>
        <taxon>Gunneridae</taxon>
        <taxon>Pentapetalae</taxon>
        <taxon>rosids</taxon>
        <taxon>malvids</taxon>
        <taxon>Brassicales</taxon>
        <taxon>Brassicaceae</taxon>
        <taxon>Brassiceae</taxon>
        <taxon>Brassica</taxon>
    </lineage>
</organism>
<feature type="binding site" evidence="10">
    <location>
        <position position="202"/>
    </location>
    <ligand>
        <name>S-adenosyl-L-methionine</name>
        <dbReference type="ChEBI" id="CHEBI:59789"/>
    </ligand>
</feature>
<evidence type="ECO:0000256" key="2">
    <source>
        <dbReference type="ARBA" id="ARBA00007494"/>
    </source>
</evidence>
<comment type="caution">
    <text evidence="10">Lacks conserved residue(s) required for the propagation of feature annotation.</text>
</comment>
<evidence type="ECO:0000256" key="1">
    <source>
        <dbReference type="ARBA" id="ARBA00004123"/>
    </source>
</evidence>
<dbReference type="AlphaFoldDB" id="A0A8S9MDL9"/>
<reference evidence="12" key="1">
    <citation type="submission" date="2019-12" db="EMBL/GenBank/DDBJ databases">
        <title>Genome sequencing and annotation of Brassica cretica.</title>
        <authorList>
            <person name="Studholme D.J."/>
            <person name="Sarris P.F."/>
        </authorList>
    </citation>
    <scope>NUCLEOTIDE SEQUENCE</scope>
    <source>
        <strain evidence="12">PFS-001/15</strain>
        <tissue evidence="12">Leaf</tissue>
    </source>
</reference>
<dbReference type="InterPro" id="IPR023270">
    <property type="entry name" value="RCMT_NCL1"/>
</dbReference>
<evidence type="ECO:0000256" key="4">
    <source>
        <dbReference type="ARBA" id="ARBA00022603"/>
    </source>
</evidence>
<keyword evidence="3" id="KW-0820">tRNA-binding</keyword>
<dbReference type="Proteomes" id="UP000712281">
    <property type="component" value="Unassembled WGS sequence"/>
</dbReference>
<dbReference type="EMBL" id="QGKW02000007">
    <property type="protein sequence ID" value="KAF2618204.1"/>
    <property type="molecule type" value="Genomic_DNA"/>
</dbReference>
<dbReference type="GO" id="GO:0000049">
    <property type="term" value="F:tRNA binding"/>
    <property type="evidence" value="ECO:0007669"/>
    <property type="project" value="UniProtKB-KW"/>
</dbReference>
<dbReference type="GO" id="GO:0005634">
    <property type="term" value="C:nucleus"/>
    <property type="evidence" value="ECO:0007669"/>
    <property type="project" value="UniProtKB-SubCell"/>
</dbReference>
<evidence type="ECO:0000256" key="3">
    <source>
        <dbReference type="ARBA" id="ARBA00022555"/>
    </source>
</evidence>
<keyword evidence="8 10" id="KW-0694">RNA-binding</keyword>
<dbReference type="Pfam" id="PF01189">
    <property type="entry name" value="Methyltr_RsmB-F"/>
    <property type="match status" value="1"/>
</dbReference>
<comment type="similarity">
    <text evidence="2 10">Belongs to the class I-like SAM-binding methyltransferase superfamily. RsmB/NOP family.</text>
</comment>
<feature type="binding site" evidence="10">
    <location>
        <begin position="107"/>
        <end position="113"/>
    </location>
    <ligand>
        <name>S-adenosyl-L-methionine</name>
        <dbReference type="ChEBI" id="CHEBI:59789"/>
    </ligand>
</feature>
<dbReference type="InterPro" id="IPR023267">
    <property type="entry name" value="RCMT"/>
</dbReference>
<accession>A0A8S9MDL9</accession>
<feature type="active site" description="Nucleophile" evidence="10">
    <location>
        <position position="255"/>
    </location>
</feature>
<protein>
    <recommendedName>
        <fullName evidence="11">SAM-dependent MTase RsmB/NOP-type domain-containing protein</fullName>
    </recommendedName>
</protein>
<keyword evidence="7" id="KW-0819">tRNA processing</keyword>
<evidence type="ECO:0000256" key="7">
    <source>
        <dbReference type="ARBA" id="ARBA00022694"/>
    </source>
</evidence>
<dbReference type="PANTHER" id="PTHR22808:SF28">
    <property type="entry name" value="S-ADENOSYL-L-METHIONINE-DEPENDENT METHYLTRANSFERASES SUPERFAMILY PROTEIN"/>
    <property type="match status" value="1"/>
</dbReference>
<proteinExistence type="inferred from homology"/>
<evidence type="ECO:0000256" key="9">
    <source>
        <dbReference type="ARBA" id="ARBA00023242"/>
    </source>
</evidence>
<dbReference type="InterPro" id="IPR049560">
    <property type="entry name" value="MeTrfase_RsmB-F_NOP2_cat"/>
</dbReference>
<evidence type="ECO:0000259" key="11">
    <source>
        <dbReference type="PROSITE" id="PS51686"/>
    </source>
</evidence>
<feature type="domain" description="SAM-dependent MTase RsmB/NOP-type" evidence="11">
    <location>
        <begin position="1"/>
        <end position="313"/>
    </location>
</feature>
<dbReference type="FunFam" id="3.40.50.150:FF:000153">
    <property type="entry name" value="S-adenosyl-L-methionine-dependent methyltransferase superfamily protein"/>
    <property type="match status" value="1"/>
</dbReference>
<dbReference type="PROSITE" id="PS51686">
    <property type="entry name" value="SAM_MT_RSMB_NOP"/>
    <property type="match status" value="1"/>
</dbReference>
<dbReference type="PRINTS" id="PR02011">
    <property type="entry name" value="RCMTNCL1"/>
</dbReference>
<comment type="subcellular location">
    <subcellularLocation>
        <location evidence="1">Nucleus</location>
    </subcellularLocation>
</comment>
<dbReference type="InterPro" id="IPR029063">
    <property type="entry name" value="SAM-dependent_MTases_sf"/>
</dbReference>
<keyword evidence="4 10" id="KW-0489">Methyltransferase</keyword>
<dbReference type="PRINTS" id="PR02008">
    <property type="entry name" value="RCMTFAMILY"/>
</dbReference>
<dbReference type="InterPro" id="IPR001678">
    <property type="entry name" value="MeTrfase_RsmB-F_NOP2_dom"/>
</dbReference>
<dbReference type="SUPFAM" id="SSF53335">
    <property type="entry name" value="S-adenosyl-L-methionine-dependent methyltransferases"/>
    <property type="match status" value="1"/>
</dbReference>
<dbReference type="GO" id="GO:0030488">
    <property type="term" value="P:tRNA methylation"/>
    <property type="evidence" value="ECO:0007669"/>
    <property type="project" value="UniProtKB-ARBA"/>
</dbReference>